<reference evidence="2" key="1">
    <citation type="submission" date="2023-07" db="EMBL/GenBank/DDBJ databases">
        <authorList>
            <consortium name="AG Swart"/>
            <person name="Singh M."/>
            <person name="Singh A."/>
            <person name="Seah K."/>
            <person name="Emmerich C."/>
        </authorList>
    </citation>
    <scope>NUCLEOTIDE SEQUENCE</scope>
    <source>
        <strain evidence="2">DP1</strain>
    </source>
</reference>
<evidence type="ECO:0000256" key="1">
    <source>
        <dbReference type="SAM" id="MobiDB-lite"/>
    </source>
</evidence>
<accession>A0AAD1XG41</accession>
<comment type="caution">
    <text evidence="2">The sequence shown here is derived from an EMBL/GenBank/DDBJ whole genome shotgun (WGS) entry which is preliminary data.</text>
</comment>
<feature type="region of interest" description="Disordered" evidence="1">
    <location>
        <begin position="193"/>
        <end position="214"/>
    </location>
</feature>
<organism evidence="2 3">
    <name type="scientific">Euplotes crassus</name>
    <dbReference type="NCBI Taxonomy" id="5936"/>
    <lineage>
        <taxon>Eukaryota</taxon>
        <taxon>Sar</taxon>
        <taxon>Alveolata</taxon>
        <taxon>Ciliophora</taxon>
        <taxon>Intramacronucleata</taxon>
        <taxon>Spirotrichea</taxon>
        <taxon>Hypotrichia</taxon>
        <taxon>Euplotida</taxon>
        <taxon>Euplotidae</taxon>
        <taxon>Moneuplotes</taxon>
    </lineage>
</organism>
<gene>
    <name evidence="2" type="ORF">ECRASSUSDP1_LOCUS11839</name>
</gene>
<dbReference type="Proteomes" id="UP001295684">
    <property type="component" value="Unassembled WGS sequence"/>
</dbReference>
<dbReference type="AlphaFoldDB" id="A0AAD1XG41"/>
<sequence>MISYDVDNSQLIDDIWKQKAIADQKFKHKHHNLSIQERDRGTKGSFLANFGPLKSFETSVLRSKKPSTGYEVHTNCSARKRSKMNKILNVTQISQKFKKGLNTSYRRLDQNKQLNISLKGSKNYNKKRVKQFLKSYFQEDFHSQRWKSQRHSCRGISLKKRISEAYNINKRLKGLSRRSIKLKNTVRTSFEQESHEKAPKMFKTTRRSIQPSRRRNNKVFMKIDKQMDNDLYHITIKRNFRGKKLTISAKNDRNTTKRADFKINLPRKAAKEMLKSKFDGSFANLTDNLCIKNRRLLLINPKANLENLEN</sequence>
<proteinExistence type="predicted"/>
<protein>
    <submittedName>
        <fullName evidence="2">Uncharacterized protein</fullName>
    </submittedName>
</protein>
<name>A0AAD1XG41_EUPCR</name>
<dbReference type="EMBL" id="CAMPGE010011713">
    <property type="protein sequence ID" value="CAI2370526.1"/>
    <property type="molecule type" value="Genomic_DNA"/>
</dbReference>
<keyword evidence="3" id="KW-1185">Reference proteome</keyword>
<evidence type="ECO:0000313" key="3">
    <source>
        <dbReference type="Proteomes" id="UP001295684"/>
    </source>
</evidence>
<evidence type="ECO:0000313" key="2">
    <source>
        <dbReference type="EMBL" id="CAI2370526.1"/>
    </source>
</evidence>